<organism evidence="1 2">
    <name type="scientific">Sphingomonas rubra</name>
    <dbReference type="NCBI Taxonomy" id="634430"/>
    <lineage>
        <taxon>Bacteria</taxon>
        <taxon>Pseudomonadati</taxon>
        <taxon>Pseudomonadota</taxon>
        <taxon>Alphaproteobacteria</taxon>
        <taxon>Sphingomonadales</taxon>
        <taxon>Sphingomonadaceae</taxon>
        <taxon>Sphingomonas</taxon>
    </lineage>
</organism>
<dbReference type="Gene3D" id="3.40.50.300">
    <property type="entry name" value="P-loop containing nucleotide triphosphate hydrolases"/>
    <property type="match status" value="1"/>
</dbReference>
<dbReference type="AlphaFoldDB" id="A0A1I5UTV1"/>
<reference evidence="1 2" key="1">
    <citation type="submission" date="2016-10" db="EMBL/GenBank/DDBJ databases">
        <authorList>
            <person name="de Groot N.N."/>
        </authorList>
    </citation>
    <scope>NUCLEOTIDE SEQUENCE [LARGE SCALE GENOMIC DNA]</scope>
    <source>
        <strain evidence="1 2">CGMCC 1.9113</strain>
    </source>
</reference>
<dbReference type="InterPro" id="IPR027417">
    <property type="entry name" value="P-loop_NTPase"/>
</dbReference>
<evidence type="ECO:0000313" key="2">
    <source>
        <dbReference type="Proteomes" id="UP000199586"/>
    </source>
</evidence>
<dbReference type="STRING" id="634430.SAMN04488241_11619"/>
<name>A0A1I5UTV1_9SPHN</name>
<evidence type="ECO:0000313" key="1">
    <source>
        <dbReference type="EMBL" id="SFP98744.1"/>
    </source>
</evidence>
<dbReference type="EMBL" id="FOXP01000016">
    <property type="protein sequence ID" value="SFP98744.1"/>
    <property type="molecule type" value="Genomic_DNA"/>
</dbReference>
<dbReference type="Proteomes" id="UP000199586">
    <property type="component" value="Unassembled WGS sequence"/>
</dbReference>
<accession>A0A1I5UTV1</accession>
<dbReference type="Pfam" id="PF13481">
    <property type="entry name" value="AAA_25"/>
    <property type="match status" value="1"/>
</dbReference>
<proteinExistence type="predicted"/>
<sequence>MKLWDLTPDDLGDRLYIDGVDSLASPRLKLAVADRIGGVTLQRPVSEELIAELKARRIDYLDVDPFVSSHSVDENDNGAIDAVSKEWVRIAQEANCAVALAHHVRKSQSVEASAFDARGAVSMINAARSVLVFQKMSKETAQEFGIAECDRKGFFSVYDDKNNKAPPAARSEWYEFVGVGLGNGDATGPEDSIGAVQRWEAPNTFGGVSARQLLSVQRLVDERPDEARKHPKARGWVGKLVAEVLGRSLDDPGDAKVIEKMIATWCQNGALGTVERANHKREVVEYVEVRQWAIVE</sequence>
<keyword evidence="2" id="KW-1185">Reference proteome</keyword>
<gene>
    <name evidence="1" type="ORF">SAMN04488241_11619</name>
</gene>
<protein>
    <submittedName>
        <fullName evidence="1">AAA domain-containing protein</fullName>
    </submittedName>
</protein>